<dbReference type="OrthoDB" id="9810929at2"/>
<evidence type="ECO:0000313" key="3">
    <source>
        <dbReference type="EMBL" id="RDY25013.1"/>
    </source>
</evidence>
<dbReference type="InterPro" id="IPR001296">
    <property type="entry name" value="Glyco_trans_1"/>
</dbReference>
<dbReference type="SUPFAM" id="SSF53756">
    <property type="entry name" value="UDP-Glycosyltransferase/glycogen phosphorylase"/>
    <property type="match status" value="1"/>
</dbReference>
<accession>A0A371IX05</accession>
<evidence type="ECO:0000313" key="4">
    <source>
        <dbReference type="Proteomes" id="UP000243494"/>
    </source>
</evidence>
<dbReference type="GO" id="GO:0016757">
    <property type="term" value="F:glycosyltransferase activity"/>
    <property type="evidence" value="ECO:0007669"/>
    <property type="project" value="InterPro"/>
</dbReference>
<dbReference type="Gene3D" id="3.40.50.2000">
    <property type="entry name" value="Glycogen Phosphorylase B"/>
    <property type="match status" value="2"/>
</dbReference>
<dbReference type="PANTHER" id="PTHR12526:SF638">
    <property type="entry name" value="SPORE COAT PROTEIN SA"/>
    <property type="match status" value="1"/>
</dbReference>
<dbReference type="Proteomes" id="UP000243494">
    <property type="component" value="Unassembled WGS sequence"/>
</dbReference>
<comment type="caution">
    <text evidence="3">The sequence shown here is derived from an EMBL/GenBank/DDBJ whole genome shotgun (WGS) entry which is preliminary data.</text>
</comment>
<gene>
    <name evidence="3" type="ORF">CHF27_002085</name>
</gene>
<feature type="domain" description="Glycosyl transferase family 1" evidence="1">
    <location>
        <begin position="174"/>
        <end position="339"/>
    </location>
</feature>
<organism evidence="3 4">
    <name type="scientific">Romboutsia maritimum</name>
    <dbReference type="NCBI Taxonomy" id="2020948"/>
    <lineage>
        <taxon>Bacteria</taxon>
        <taxon>Bacillati</taxon>
        <taxon>Bacillota</taxon>
        <taxon>Clostridia</taxon>
        <taxon>Peptostreptococcales</taxon>
        <taxon>Peptostreptococcaceae</taxon>
        <taxon>Romboutsia</taxon>
    </lineage>
</organism>
<evidence type="ECO:0000259" key="1">
    <source>
        <dbReference type="Pfam" id="PF00534"/>
    </source>
</evidence>
<name>A0A371IX05_9FIRM</name>
<dbReference type="Pfam" id="PF00534">
    <property type="entry name" value="Glycos_transf_1"/>
    <property type="match status" value="1"/>
</dbReference>
<dbReference type="PANTHER" id="PTHR12526">
    <property type="entry name" value="GLYCOSYLTRANSFERASE"/>
    <property type="match status" value="1"/>
</dbReference>
<dbReference type="RefSeq" id="WP_095405769.1">
    <property type="nucleotide sequence ID" value="NZ_NOJZ02000001.1"/>
</dbReference>
<dbReference type="InterPro" id="IPR028098">
    <property type="entry name" value="Glyco_trans_4-like_N"/>
</dbReference>
<keyword evidence="4" id="KW-1185">Reference proteome</keyword>
<evidence type="ECO:0000259" key="2">
    <source>
        <dbReference type="Pfam" id="PF13477"/>
    </source>
</evidence>
<feature type="domain" description="Glycosyltransferase subfamily 4-like N-terminal" evidence="2">
    <location>
        <begin position="4"/>
        <end position="141"/>
    </location>
</feature>
<dbReference type="AlphaFoldDB" id="A0A371IX05"/>
<sequence length="366" mass="41575">MSTICYLADASNPHTIKWCNYFKSKGYDVNVISLNEGSIEGVKVYNFGFNVKELKNASPFRKVKYISVIGEIKKIINEIKPDILHAHYASSYGLIGSLLNYKPYVISVWGTDIYDFPNGGFIQKLIIKHNLKKADYIFSTSKDMARETNKYTDKKIYITPFGIDIDVFKSMKIEENTTIEKPFIIGTIKTLEKKYGINYLIRAFKLVKDQYKDKKIVLKIAGSGSQMDNLLNLTKELGIDKDVDFLGRLPLDEVSKTFNTFDIAVFPSLRESFGVAALEAQACEIPAIVTNVGGHPEVVLNNKSGIIVESENEEQLKDAIIKLLENQDLRNNMGKTGRKFVKENYEVNLNFNDIEKIYENIINKNI</sequence>
<keyword evidence="3" id="KW-0808">Transferase</keyword>
<reference evidence="3 4" key="1">
    <citation type="journal article" date="2017" name="Genome Announc.">
        <title>Draft Genome Sequence of Romboutsia maritimum sp. nov. Strain CCRI-22766(T), Isolated from Coastal Estuarine Mud.</title>
        <authorList>
            <person name="Maheux A.F."/>
            <person name="Boudreau D.K."/>
            <person name="Berube E."/>
            <person name="Boissinot M."/>
            <person name="Raymond F."/>
            <person name="Brodeur S."/>
            <person name="Corbeil J."/>
            <person name="Brightwell G."/>
            <person name="Broda D."/>
            <person name="Omar R.F."/>
            <person name="Bergeron M.G."/>
        </authorList>
    </citation>
    <scope>NUCLEOTIDE SEQUENCE [LARGE SCALE GENOMIC DNA]</scope>
    <source>
        <strain evidence="3 4">CCRI-22766</strain>
    </source>
</reference>
<dbReference type="EMBL" id="NOJZ02000001">
    <property type="protein sequence ID" value="RDY25013.1"/>
    <property type="molecule type" value="Genomic_DNA"/>
</dbReference>
<protein>
    <submittedName>
        <fullName evidence="3">Glycosyltransferase family 4 protein</fullName>
    </submittedName>
</protein>
<proteinExistence type="predicted"/>
<dbReference type="Pfam" id="PF13477">
    <property type="entry name" value="Glyco_trans_4_2"/>
    <property type="match status" value="1"/>
</dbReference>